<evidence type="ECO:0000313" key="2">
    <source>
        <dbReference type="EMBL" id="EDV99412.1"/>
    </source>
</evidence>
<organism evidence="3">
    <name type="scientific">Drosophila grimshawi</name>
    <name type="common">Hawaiian fruit fly</name>
    <name type="synonym">Idiomyia grimshawi</name>
    <dbReference type="NCBI Taxonomy" id="7222"/>
    <lineage>
        <taxon>Eukaryota</taxon>
        <taxon>Metazoa</taxon>
        <taxon>Ecdysozoa</taxon>
        <taxon>Arthropoda</taxon>
        <taxon>Hexapoda</taxon>
        <taxon>Insecta</taxon>
        <taxon>Pterygota</taxon>
        <taxon>Neoptera</taxon>
        <taxon>Endopterygota</taxon>
        <taxon>Diptera</taxon>
        <taxon>Brachycera</taxon>
        <taxon>Muscomorpha</taxon>
        <taxon>Ephydroidea</taxon>
        <taxon>Drosophilidae</taxon>
        <taxon>Drosophila</taxon>
        <taxon>Hawaiian Drosophila</taxon>
    </lineage>
</organism>
<evidence type="ECO:0000313" key="3">
    <source>
        <dbReference type="Proteomes" id="UP000001070"/>
    </source>
</evidence>
<dbReference type="AlphaFoldDB" id="B4JR82"/>
<accession>B4JR82</accession>
<feature type="compositionally biased region" description="Acidic residues" evidence="1">
    <location>
        <begin position="110"/>
        <end position="119"/>
    </location>
</feature>
<dbReference type="Proteomes" id="UP000001070">
    <property type="component" value="Unassembled WGS sequence"/>
</dbReference>
<name>B4JR82_DROGR</name>
<feature type="region of interest" description="Disordered" evidence="1">
    <location>
        <begin position="105"/>
        <end position="126"/>
    </location>
</feature>
<sequence length="126" mass="14414">MVTPQERHVRHLGMYPDRKLTWRKHIQITVTACTSKRAKLNWMLKPSSKLSMSNKLLVHRSIIVHDTGFHLRAQLQNLGRHTRQLNAPQKPVSYLTVQSGEVATLPADDVHDDDDDDEPMTLKISA</sequence>
<keyword evidence="3" id="KW-1185">Reference proteome</keyword>
<gene>
    <name evidence="2" type="primary">Dgri\GH13037</name>
    <name evidence="2" type="ORF">Dgri_GH13037</name>
</gene>
<reference evidence="2 3" key="1">
    <citation type="journal article" date="2007" name="Nature">
        <title>Evolution of genes and genomes on the Drosophila phylogeny.</title>
        <authorList>
            <consortium name="Drosophila 12 Genomes Consortium"/>
            <person name="Clark A.G."/>
            <person name="Eisen M.B."/>
            <person name="Smith D.R."/>
            <person name="Bergman C.M."/>
            <person name="Oliver B."/>
            <person name="Markow T.A."/>
            <person name="Kaufman T.C."/>
            <person name="Kellis M."/>
            <person name="Gelbart W."/>
            <person name="Iyer V.N."/>
            <person name="Pollard D.A."/>
            <person name="Sackton T.B."/>
            <person name="Larracuente A.M."/>
            <person name="Singh N.D."/>
            <person name="Abad J.P."/>
            <person name="Abt D.N."/>
            <person name="Adryan B."/>
            <person name="Aguade M."/>
            <person name="Akashi H."/>
            <person name="Anderson W.W."/>
            <person name="Aquadro C.F."/>
            <person name="Ardell D.H."/>
            <person name="Arguello R."/>
            <person name="Artieri C.G."/>
            <person name="Barbash D.A."/>
            <person name="Barker D."/>
            <person name="Barsanti P."/>
            <person name="Batterham P."/>
            <person name="Batzoglou S."/>
            <person name="Begun D."/>
            <person name="Bhutkar A."/>
            <person name="Blanco E."/>
            <person name="Bosak S.A."/>
            <person name="Bradley R.K."/>
            <person name="Brand A.D."/>
            <person name="Brent M.R."/>
            <person name="Brooks A.N."/>
            <person name="Brown R.H."/>
            <person name="Butlin R.K."/>
            <person name="Caggese C."/>
            <person name="Calvi B.R."/>
            <person name="Bernardo de Carvalho A."/>
            <person name="Caspi A."/>
            <person name="Castrezana S."/>
            <person name="Celniker S.E."/>
            <person name="Chang J.L."/>
            <person name="Chapple C."/>
            <person name="Chatterji S."/>
            <person name="Chinwalla A."/>
            <person name="Civetta A."/>
            <person name="Clifton S.W."/>
            <person name="Comeron J.M."/>
            <person name="Costello J.C."/>
            <person name="Coyne J.A."/>
            <person name="Daub J."/>
            <person name="David R.G."/>
            <person name="Delcher A.L."/>
            <person name="Delehaunty K."/>
            <person name="Do C.B."/>
            <person name="Ebling H."/>
            <person name="Edwards K."/>
            <person name="Eickbush T."/>
            <person name="Evans J.D."/>
            <person name="Filipski A."/>
            <person name="Findeiss S."/>
            <person name="Freyhult E."/>
            <person name="Fulton L."/>
            <person name="Fulton R."/>
            <person name="Garcia A.C."/>
            <person name="Gardiner A."/>
            <person name="Garfield D.A."/>
            <person name="Garvin B.E."/>
            <person name="Gibson G."/>
            <person name="Gilbert D."/>
            <person name="Gnerre S."/>
            <person name="Godfrey J."/>
            <person name="Good R."/>
            <person name="Gotea V."/>
            <person name="Gravely B."/>
            <person name="Greenberg A.J."/>
            <person name="Griffiths-Jones S."/>
            <person name="Gross S."/>
            <person name="Guigo R."/>
            <person name="Gustafson E.A."/>
            <person name="Haerty W."/>
            <person name="Hahn M.W."/>
            <person name="Halligan D.L."/>
            <person name="Halpern A.L."/>
            <person name="Halter G.M."/>
            <person name="Han M.V."/>
            <person name="Heger A."/>
            <person name="Hillier L."/>
            <person name="Hinrichs A.S."/>
            <person name="Holmes I."/>
            <person name="Hoskins R.A."/>
            <person name="Hubisz M.J."/>
            <person name="Hultmark D."/>
            <person name="Huntley M.A."/>
            <person name="Jaffe D.B."/>
            <person name="Jagadeeshan S."/>
            <person name="Jeck W.R."/>
            <person name="Johnson J."/>
            <person name="Jones C.D."/>
            <person name="Jordan W.C."/>
            <person name="Karpen G.H."/>
            <person name="Kataoka E."/>
            <person name="Keightley P.D."/>
            <person name="Kheradpour P."/>
            <person name="Kirkness E.F."/>
            <person name="Koerich L.B."/>
            <person name="Kristiansen K."/>
            <person name="Kudrna D."/>
            <person name="Kulathinal R.J."/>
            <person name="Kumar S."/>
            <person name="Kwok R."/>
            <person name="Lander E."/>
            <person name="Langley C.H."/>
            <person name="Lapoint R."/>
            <person name="Lazzaro B.P."/>
            <person name="Lee S.J."/>
            <person name="Levesque L."/>
            <person name="Li R."/>
            <person name="Lin C.F."/>
            <person name="Lin M.F."/>
            <person name="Lindblad-Toh K."/>
            <person name="Llopart A."/>
            <person name="Long M."/>
            <person name="Low L."/>
            <person name="Lozovsky E."/>
            <person name="Lu J."/>
            <person name="Luo M."/>
            <person name="Machado C.A."/>
            <person name="Makalowski W."/>
            <person name="Marzo M."/>
            <person name="Matsuda M."/>
            <person name="Matzkin L."/>
            <person name="McAllister B."/>
            <person name="McBride C.S."/>
            <person name="McKernan B."/>
            <person name="McKernan K."/>
            <person name="Mendez-Lago M."/>
            <person name="Minx P."/>
            <person name="Mollenhauer M.U."/>
            <person name="Montooth K."/>
            <person name="Mount S.M."/>
            <person name="Mu X."/>
            <person name="Myers E."/>
            <person name="Negre B."/>
            <person name="Newfeld S."/>
            <person name="Nielsen R."/>
            <person name="Noor M.A."/>
            <person name="O'Grady P."/>
            <person name="Pachter L."/>
            <person name="Papaceit M."/>
            <person name="Parisi M.J."/>
            <person name="Parisi M."/>
            <person name="Parts L."/>
            <person name="Pedersen J.S."/>
            <person name="Pesole G."/>
            <person name="Phillippy A.M."/>
            <person name="Ponting C.P."/>
            <person name="Pop M."/>
            <person name="Porcelli D."/>
            <person name="Powell J.R."/>
            <person name="Prohaska S."/>
            <person name="Pruitt K."/>
            <person name="Puig M."/>
            <person name="Quesneville H."/>
            <person name="Ram K.R."/>
            <person name="Rand D."/>
            <person name="Rasmussen M.D."/>
            <person name="Reed L.K."/>
            <person name="Reenan R."/>
            <person name="Reily A."/>
            <person name="Remington K.A."/>
            <person name="Rieger T.T."/>
            <person name="Ritchie M.G."/>
            <person name="Robin C."/>
            <person name="Rogers Y.H."/>
            <person name="Rohde C."/>
            <person name="Rozas J."/>
            <person name="Rubenfield M.J."/>
            <person name="Ruiz A."/>
            <person name="Russo S."/>
            <person name="Salzberg S.L."/>
            <person name="Sanchez-Gracia A."/>
            <person name="Saranga D.J."/>
            <person name="Sato H."/>
            <person name="Schaeffer S.W."/>
            <person name="Schatz M.C."/>
            <person name="Schlenke T."/>
            <person name="Schwartz R."/>
            <person name="Segarra C."/>
            <person name="Singh R.S."/>
            <person name="Sirot L."/>
            <person name="Sirota M."/>
            <person name="Sisneros N.B."/>
            <person name="Smith C.D."/>
            <person name="Smith T.F."/>
            <person name="Spieth J."/>
            <person name="Stage D.E."/>
            <person name="Stark A."/>
            <person name="Stephan W."/>
            <person name="Strausberg R.L."/>
            <person name="Strempel S."/>
            <person name="Sturgill D."/>
            <person name="Sutton G."/>
            <person name="Sutton G.G."/>
            <person name="Tao W."/>
            <person name="Teichmann S."/>
            <person name="Tobari Y.N."/>
            <person name="Tomimura Y."/>
            <person name="Tsolas J.M."/>
            <person name="Valente V.L."/>
            <person name="Venter E."/>
            <person name="Venter J.C."/>
            <person name="Vicario S."/>
            <person name="Vieira F.G."/>
            <person name="Vilella A.J."/>
            <person name="Villasante A."/>
            <person name="Walenz B."/>
            <person name="Wang J."/>
            <person name="Wasserman M."/>
            <person name="Watts T."/>
            <person name="Wilson D."/>
            <person name="Wilson R.K."/>
            <person name="Wing R.A."/>
            <person name="Wolfner M.F."/>
            <person name="Wong A."/>
            <person name="Wong G.K."/>
            <person name="Wu C.I."/>
            <person name="Wu G."/>
            <person name="Yamamoto D."/>
            <person name="Yang H.P."/>
            <person name="Yang S.P."/>
            <person name="Yorke J.A."/>
            <person name="Yoshida K."/>
            <person name="Zdobnov E."/>
            <person name="Zhang P."/>
            <person name="Zhang Y."/>
            <person name="Zimin A.V."/>
            <person name="Baldwin J."/>
            <person name="Abdouelleil A."/>
            <person name="Abdulkadir J."/>
            <person name="Abebe A."/>
            <person name="Abera B."/>
            <person name="Abreu J."/>
            <person name="Acer S.C."/>
            <person name="Aftuck L."/>
            <person name="Alexander A."/>
            <person name="An P."/>
            <person name="Anderson E."/>
            <person name="Anderson S."/>
            <person name="Arachi H."/>
            <person name="Azer M."/>
            <person name="Bachantsang P."/>
            <person name="Barry A."/>
            <person name="Bayul T."/>
            <person name="Berlin A."/>
            <person name="Bessette D."/>
            <person name="Bloom T."/>
            <person name="Blye J."/>
            <person name="Boguslavskiy L."/>
            <person name="Bonnet C."/>
            <person name="Boukhgalter B."/>
            <person name="Bourzgui I."/>
            <person name="Brown A."/>
            <person name="Cahill P."/>
            <person name="Channer S."/>
            <person name="Cheshatsang Y."/>
            <person name="Chuda L."/>
            <person name="Citroen M."/>
            <person name="Collymore A."/>
            <person name="Cooke P."/>
            <person name="Costello M."/>
            <person name="D'Aco K."/>
            <person name="Daza R."/>
            <person name="De Haan G."/>
            <person name="DeGray S."/>
            <person name="DeMaso C."/>
            <person name="Dhargay N."/>
            <person name="Dooley K."/>
            <person name="Dooley E."/>
            <person name="Doricent M."/>
            <person name="Dorje P."/>
            <person name="Dorjee K."/>
            <person name="Dupes A."/>
            <person name="Elong R."/>
            <person name="Falk J."/>
            <person name="Farina A."/>
            <person name="Faro S."/>
            <person name="Ferguson D."/>
            <person name="Fisher S."/>
            <person name="Foley C.D."/>
            <person name="Franke A."/>
            <person name="Friedrich D."/>
            <person name="Gadbois L."/>
            <person name="Gearin G."/>
            <person name="Gearin C.R."/>
            <person name="Giannoukos G."/>
            <person name="Goode T."/>
            <person name="Graham J."/>
            <person name="Grandbois E."/>
            <person name="Grewal S."/>
            <person name="Gyaltsen K."/>
            <person name="Hafez N."/>
            <person name="Hagos B."/>
            <person name="Hall J."/>
            <person name="Henson C."/>
            <person name="Hollinger A."/>
            <person name="Honan T."/>
            <person name="Huard M.D."/>
            <person name="Hughes L."/>
            <person name="Hurhula B."/>
            <person name="Husby M.E."/>
            <person name="Kamat A."/>
            <person name="Kanga B."/>
            <person name="Kashin S."/>
            <person name="Khazanovich D."/>
            <person name="Kisner P."/>
            <person name="Lance K."/>
            <person name="Lara M."/>
            <person name="Lee W."/>
            <person name="Lennon N."/>
            <person name="Letendre F."/>
            <person name="LeVine R."/>
            <person name="Lipovsky A."/>
            <person name="Liu X."/>
            <person name="Liu J."/>
            <person name="Liu S."/>
            <person name="Lokyitsang T."/>
            <person name="Lokyitsang Y."/>
            <person name="Lubonja R."/>
            <person name="Lui A."/>
            <person name="MacDonald P."/>
            <person name="Magnisalis V."/>
            <person name="Maru K."/>
            <person name="Matthews C."/>
            <person name="McCusker W."/>
            <person name="McDonough S."/>
            <person name="Mehta T."/>
            <person name="Meldrim J."/>
            <person name="Meneus L."/>
            <person name="Mihai O."/>
            <person name="Mihalev A."/>
            <person name="Mihova T."/>
            <person name="Mittelman R."/>
            <person name="Mlenga V."/>
            <person name="Montmayeur A."/>
            <person name="Mulrain L."/>
            <person name="Navidi A."/>
            <person name="Naylor J."/>
            <person name="Negash T."/>
            <person name="Nguyen T."/>
            <person name="Nguyen N."/>
            <person name="Nicol R."/>
            <person name="Norbu C."/>
            <person name="Norbu N."/>
            <person name="Novod N."/>
            <person name="O'Neill B."/>
            <person name="Osman S."/>
            <person name="Markiewicz E."/>
            <person name="Oyono O.L."/>
            <person name="Patti C."/>
            <person name="Phunkhang P."/>
            <person name="Pierre F."/>
            <person name="Priest M."/>
            <person name="Raghuraman S."/>
            <person name="Rege F."/>
            <person name="Reyes R."/>
            <person name="Rise C."/>
            <person name="Rogov P."/>
            <person name="Ross K."/>
            <person name="Ryan E."/>
            <person name="Settipalli S."/>
            <person name="Shea T."/>
            <person name="Sherpa N."/>
            <person name="Shi L."/>
            <person name="Shih D."/>
            <person name="Sparrow T."/>
            <person name="Spaulding J."/>
            <person name="Stalker J."/>
            <person name="Stange-Thomann N."/>
            <person name="Stavropoulos S."/>
            <person name="Stone C."/>
            <person name="Strader C."/>
            <person name="Tesfaye S."/>
            <person name="Thomson T."/>
            <person name="Thoulutsang Y."/>
            <person name="Thoulutsang D."/>
            <person name="Topham K."/>
            <person name="Topping I."/>
            <person name="Tsamla T."/>
            <person name="Vassiliev H."/>
            <person name="Vo A."/>
            <person name="Wangchuk T."/>
            <person name="Wangdi T."/>
            <person name="Weiand M."/>
            <person name="Wilkinson J."/>
            <person name="Wilson A."/>
            <person name="Yadav S."/>
            <person name="Young G."/>
            <person name="Yu Q."/>
            <person name="Zembek L."/>
            <person name="Zhong D."/>
            <person name="Zimmer A."/>
            <person name="Zwirko Z."/>
            <person name="Jaffe D.B."/>
            <person name="Alvarez P."/>
            <person name="Brockman W."/>
            <person name="Butler J."/>
            <person name="Chin C."/>
            <person name="Gnerre S."/>
            <person name="Grabherr M."/>
            <person name="Kleber M."/>
            <person name="Mauceli E."/>
            <person name="MacCallum I."/>
        </authorList>
    </citation>
    <scope>NUCLEOTIDE SEQUENCE [LARGE SCALE GENOMIC DNA]</scope>
    <source>
        <strain evidence="3">Tucson 15287-2541.00</strain>
    </source>
</reference>
<protein>
    <submittedName>
        <fullName evidence="2">GH13037</fullName>
    </submittedName>
</protein>
<dbReference type="InParanoid" id="B4JR82"/>
<dbReference type="HOGENOM" id="CLU_1983865_0_0_1"/>
<evidence type="ECO:0000256" key="1">
    <source>
        <dbReference type="SAM" id="MobiDB-lite"/>
    </source>
</evidence>
<proteinExistence type="predicted"/>
<dbReference type="EMBL" id="CH916372">
    <property type="protein sequence ID" value="EDV99412.1"/>
    <property type="molecule type" value="Genomic_DNA"/>
</dbReference>